<dbReference type="InterPro" id="IPR005097">
    <property type="entry name" value="Sacchrp_dh_NADP-bd"/>
</dbReference>
<proteinExistence type="predicted"/>
<sequence length="360" mass="38806">MADELLIYGSYGYTGQLVAREAVERGRSPVLGGRRAEPLEAQATTLDLDRRVFSLEHPHVIEERVAEFDAVLNCAGPFSRTADRLVSACIETGTDYLDIAGEIDVLEAVAERDREAERADVTLLPAVGFDVVPTDCLAAHVETRLPSATHLAIAIDGMGTFSPGTLKSIVEGFTRPGAVREEGTLREVPPAYRRRRVDLGQGAKPAVTVPWGDISTAYYTTGIGDIETYATVPAYAADLMERTRDLAPLMGSRPVRWALESTIDRFVSGPTAEERANSVSRVWAEATDDEGGRVAARLRTPDTYDLTAETAVESARRVVDGDVADGFQTPASAFGPDYVLEFDGVAREDATDGVSVPVDD</sequence>
<dbReference type="PANTHER" id="PTHR43781:SF1">
    <property type="entry name" value="SACCHAROPINE DEHYDROGENASE"/>
    <property type="match status" value="1"/>
</dbReference>
<accession>V4HFF2</accession>
<dbReference type="Gene3D" id="3.40.50.720">
    <property type="entry name" value="NAD(P)-binding Rossmann-like Domain"/>
    <property type="match status" value="1"/>
</dbReference>
<feature type="domain" description="Saccharopine dehydrogenase NADP binding" evidence="1">
    <location>
        <begin position="6"/>
        <end position="123"/>
    </location>
</feature>
<evidence type="ECO:0000313" key="2">
    <source>
        <dbReference type="EMBL" id="ESP88798.1"/>
    </source>
</evidence>
<name>V4HFF2_9EURY</name>
<organism evidence="2 3">
    <name type="scientific">Candidatus Halobonum tyrrellensis G22</name>
    <dbReference type="NCBI Taxonomy" id="1324957"/>
    <lineage>
        <taxon>Archaea</taxon>
        <taxon>Methanobacteriati</taxon>
        <taxon>Methanobacteriota</taxon>
        <taxon>Stenosarchaea group</taxon>
        <taxon>Halobacteria</taxon>
        <taxon>Halobacteriales</taxon>
        <taxon>Haloferacaceae</taxon>
        <taxon>Candidatus Halobonum</taxon>
    </lineage>
</organism>
<dbReference type="AlphaFoldDB" id="V4HFF2"/>
<dbReference type="InterPro" id="IPR036291">
    <property type="entry name" value="NAD(P)-bd_dom_sf"/>
</dbReference>
<dbReference type="RefSeq" id="WP_023394061.1">
    <property type="nucleotide sequence ID" value="NZ_ASGZ01000024.1"/>
</dbReference>
<dbReference type="Proteomes" id="UP000017840">
    <property type="component" value="Unassembled WGS sequence"/>
</dbReference>
<evidence type="ECO:0000313" key="3">
    <source>
        <dbReference type="Proteomes" id="UP000017840"/>
    </source>
</evidence>
<dbReference type="Pfam" id="PF03435">
    <property type="entry name" value="Sacchrp_dh_NADP"/>
    <property type="match status" value="1"/>
</dbReference>
<comment type="caution">
    <text evidence="2">The sequence shown here is derived from an EMBL/GenBank/DDBJ whole genome shotgun (WGS) entry which is preliminary data.</text>
</comment>
<reference evidence="2 3" key="1">
    <citation type="journal article" date="2013" name="Genome Announc.">
        <title>Draft Genome Sequence of 'Candidatus Halobonum tyrrellensis' Strain G22, Isolated from the Hypersaline Waters of Lake Tyrrell, Australia.</title>
        <authorList>
            <person name="Ugalde J.A."/>
            <person name="Narasingarao P."/>
            <person name="Kuo S."/>
            <person name="Podell S."/>
            <person name="Allen E.E."/>
        </authorList>
    </citation>
    <scope>NUCLEOTIDE SEQUENCE [LARGE SCALE GENOMIC DNA]</scope>
    <source>
        <strain evidence="2 3">G22</strain>
    </source>
</reference>
<dbReference type="STRING" id="1324957.K933_07376"/>
<dbReference type="EMBL" id="ASGZ01000024">
    <property type="protein sequence ID" value="ESP88798.1"/>
    <property type="molecule type" value="Genomic_DNA"/>
</dbReference>
<dbReference type="eggNOG" id="arCOG00244">
    <property type="taxonomic scope" value="Archaea"/>
</dbReference>
<dbReference type="OrthoDB" id="194971at2157"/>
<dbReference type="SUPFAM" id="SSF51735">
    <property type="entry name" value="NAD(P)-binding Rossmann-fold domains"/>
    <property type="match status" value="1"/>
</dbReference>
<gene>
    <name evidence="2" type="ORF">K933_07376</name>
</gene>
<evidence type="ECO:0000259" key="1">
    <source>
        <dbReference type="Pfam" id="PF03435"/>
    </source>
</evidence>
<protein>
    <recommendedName>
        <fullName evidence="1">Saccharopine dehydrogenase NADP binding domain-containing protein</fullName>
    </recommendedName>
</protein>
<keyword evidence="3" id="KW-1185">Reference proteome</keyword>
<dbReference type="PANTHER" id="PTHR43781">
    <property type="entry name" value="SACCHAROPINE DEHYDROGENASE"/>
    <property type="match status" value="1"/>
</dbReference>
<dbReference type="PATRIC" id="fig|1324957.4.peg.1492"/>